<dbReference type="InterPro" id="IPR051267">
    <property type="entry name" value="STEAP_metalloreductase"/>
</dbReference>
<gene>
    <name evidence="3" type="ORF">FJZ00_12640</name>
</gene>
<proteinExistence type="predicted"/>
<dbReference type="InterPro" id="IPR028939">
    <property type="entry name" value="P5C_Rdtase_cat_N"/>
</dbReference>
<feature type="domain" description="Pyrroline-5-carboxylate reductase catalytic N-terminal" evidence="2">
    <location>
        <begin position="2"/>
        <end position="93"/>
    </location>
</feature>
<dbReference type="PANTHER" id="PTHR14239">
    <property type="entry name" value="DUDULIN-RELATED"/>
    <property type="match status" value="1"/>
</dbReference>
<evidence type="ECO:0000259" key="2">
    <source>
        <dbReference type="Pfam" id="PF03807"/>
    </source>
</evidence>
<name>A0A937X4Z7_9BACT</name>
<protein>
    <submittedName>
        <fullName evidence="3">NAD(P)-binding domain-containing protein</fullName>
    </submittedName>
</protein>
<dbReference type="Proteomes" id="UP000703893">
    <property type="component" value="Unassembled WGS sequence"/>
</dbReference>
<organism evidence="3 4">
    <name type="scientific">Candidatus Tanganyikabacteria bacterium</name>
    <dbReference type="NCBI Taxonomy" id="2961651"/>
    <lineage>
        <taxon>Bacteria</taxon>
        <taxon>Bacillati</taxon>
        <taxon>Candidatus Sericytochromatia</taxon>
        <taxon>Candidatus Tanganyikabacteria</taxon>
    </lineage>
</organism>
<evidence type="ECO:0000313" key="4">
    <source>
        <dbReference type="Proteomes" id="UP000703893"/>
    </source>
</evidence>
<dbReference type="PANTHER" id="PTHR14239:SF10">
    <property type="entry name" value="REDUCTASE"/>
    <property type="match status" value="1"/>
</dbReference>
<evidence type="ECO:0000256" key="1">
    <source>
        <dbReference type="ARBA" id="ARBA00023002"/>
    </source>
</evidence>
<accession>A0A937X4Z7</accession>
<evidence type="ECO:0000313" key="3">
    <source>
        <dbReference type="EMBL" id="MBM3275994.1"/>
    </source>
</evidence>
<dbReference type="InterPro" id="IPR036291">
    <property type="entry name" value="NAD(P)-bd_dom_sf"/>
</dbReference>
<keyword evidence="1" id="KW-0560">Oxidoreductase</keyword>
<dbReference type="AlphaFoldDB" id="A0A937X4Z7"/>
<comment type="caution">
    <text evidence="3">The sequence shown here is derived from an EMBL/GenBank/DDBJ whole genome shotgun (WGS) entry which is preliminary data.</text>
</comment>
<dbReference type="SUPFAM" id="SSF51735">
    <property type="entry name" value="NAD(P)-binding Rossmann-fold domains"/>
    <property type="match status" value="1"/>
</dbReference>
<dbReference type="Gene3D" id="3.40.50.720">
    <property type="entry name" value="NAD(P)-binding Rossmann-like Domain"/>
    <property type="match status" value="1"/>
</dbReference>
<dbReference type="EMBL" id="VGJX01000813">
    <property type="protein sequence ID" value="MBM3275994.1"/>
    <property type="molecule type" value="Genomic_DNA"/>
</dbReference>
<dbReference type="GO" id="GO:0016491">
    <property type="term" value="F:oxidoreductase activity"/>
    <property type="evidence" value="ECO:0007669"/>
    <property type="project" value="UniProtKB-KW"/>
</dbReference>
<sequence length="223" mass="23476">MKVGILGSGNVARALGAGFLKHGHLVMLGSRSPEKLAEWAAAQGGARTGTFGETADFAEVVVLAVVGRSAAEALDLAGADRLAGKVVVDTTNPIAEGGPENGILRYFTGANESLMERLQARFPDARFVKAFNSIGSPFMVNPTFPGGAPVMFYCGNDAEAKAFVAGILVQFGFEPEDVGGVEAARPIEALCQLWCARGFQTDQWAHAIHLLKAEARDRVAETV</sequence>
<reference evidence="3 4" key="1">
    <citation type="submission" date="2019-03" db="EMBL/GenBank/DDBJ databases">
        <title>Lake Tanganyika Metagenome-Assembled Genomes (MAGs).</title>
        <authorList>
            <person name="Tran P."/>
        </authorList>
    </citation>
    <scope>NUCLEOTIDE SEQUENCE [LARGE SCALE GENOMIC DNA]</scope>
    <source>
        <strain evidence="3">K_DeepCast_65m_m2_236</strain>
    </source>
</reference>
<dbReference type="Pfam" id="PF03807">
    <property type="entry name" value="F420_oxidored"/>
    <property type="match status" value="1"/>
</dbReference>